<accession>A0ABN3URS8</accession>
<dbReference type="EMBL" id="BAAARN010000003">
    <property type="protein sequence ID" value="GAA2737590.1"/>
    <property type="molecule type" value="Genomic_DNA"/>
</dbReference>
<evidence type="ECO:0000313" key="3">
    <source>
        <dbReference type="EMBL" id="GAA2737590.1"/>
    </source>
</evidence>
<gene>
    <name evidence="3" type="ORF">GCM10009867_25360</name>
</gene>
<reference evidence="3 4" key="1">
    <citation type="journal article" date="2019" name="Int. J. Syst. Evol. Microbiol.">
        <title>The Global Catalogue of Microorganisms (GCM) 10K type strain sequencing project: providing services to taxonomists for standard genome sequencing and annotation.</title>
        <authorList>
            <consortium name="The Broad Institute Genomics Platform"/>
            <consortium name="The Broad Institute Genome Sequencing Center for Infectious Disease"/>
            <person name="Wu L."/>
            <person name="Ma J."/>
        </authorList>
    </citation>
    <scope>NUCLEOTIDE SEQUENCE [LARGE SCALE GENOMIC DNA]</scope>
    <source>
        <strain evidence="3 4">JCM 16378</strain>
    </source>
</reference>
<keyword evidence="4" id="KW-1185">Reference proteome</keyword>
<name>A0ABN3URS8_9MICO</name>
<proteinExistence type="predicted"/>
<evidence type="ECO:0000256" key="1">
    <source>
        <dbReference type="SAM" id="MobiDB-lite"/>
    </source>
</evidence>
<dbReference type="InterPro" id="IPR011112">
    <property type="entry name" value="Rho-like_N"/>
</dbReference>
<sequence length="145" mass="15385">MALVRVSDMLPPALTSTRGALLPSSFPLTRQDKRAKLGATPGGWSGGAEATTQEVTMPARNPGPSVKDPELYEALREDGASKEKAARIANAAANTSRKAVGAKGGRSGDYEDWTTKDLLARAREIGIRGRSAMSKAELIEALRKH</sequence>
<organism evidence="3 4">
    <name type="scientific">Pedococcus aerophilus</name>
    <dbReference type="NCBI Taxonomy" id="436356"/>
    <lineage>
        <taxon>Bacteria</taxon>
        <taxon>Bacillati</taxon>
        <taxon>Actinomycetota</taxon>
        <taxon>Actinomycetes</taxon>
        <taxon>Micrococcales</taxon>
        <taxon>Intrasporangiaceae</taxon>
        <taxon>Pedococcus</taxon>
    </lineage>
</organism>
<dbReference type="Proteomes" id="UP001501326">
    <property type="component" value="Unassembled WGS sequence"/>
</dbReference>
<dbReference type="Pfam" id="PF07498">
    <property type="entry name" value="Rho_N"/>
    <property type="match status" value="1"/>
</dbReference>
<feature type="region of interest" description="Disordered" evidence="1">
    <location>
        <begin position="36"/>
        <end position="69"/>
    </location>
</feature>
<comment type="caution">
    <text evidence="3">The sequence shown here is derived from an EMBL/GenBank/DDBJ whole genome shotgun (WGS) entry which is preliminary data.</text>
</comment>
<protein>
    <recommendedName>
        <fullName evidence="2">Rho termination factor-like N-terminal domain-containing protein</fullName>
    </recommendedName>
</protein>
<feature type="domain" description="Rho termination factor-like N-terminal" evidence="2">
    <location>
        <begin position="110"/>
        <end position="144"/>
    </location>
</feature>
<dbReference type="Pfam" id="PF23855">
    <property type="entry name" value="DUF7218"/>
    <property type="match status" value="1"/>
</dbReference>
<evidence type="ECO:0000259" key="2">
    <source>
        <dbReference type="Pfam" id="PF07498"/>
    </source>
</evidence>
<dbReference type="InterPro" id="IPR055642">
    <property type="entry name" value="DUF7218"/>
</dbReference>
<evidence type="ECO:0000313" key="4">
    <source>
        <dbReference type="Proteomes" id="UP001501326"/>
    </source>
</evidence>